<dbReference type="Proteomes" id="UP000305887">
    <property type="component" value="Unassembled WGS sequence"/>
</dbReference>
<dbReference type="AlphaFoldDB" id="A0A5C4MZJ8"/>
<gene>
    <name evidence="2" type="ORF">FHG66_10890</name>
</gene>
<evidence type="ECO:0000313" key="2">
    <source>
        <dbReference type="EMBL" id="TNC49609.1"/>
    </source>
</evidence>
<dbReference type="GO" id="GO:0009882">
    <property type="term" value="F:blue light photoreceptor activity"/>
    <property type="evidence" value="ECO:0007669"/>
    <property type="project" value="InterPro"/>
</dbReference>
<comment type="caution">
    <text evidence="2">The sequence shown here is derived from an EMBL/GenBank/DDBJ whole genome shotgun (WGS) entry which is preliminary data.</text>
</comment>
<evidence type="ECO:0000259" key="1">
    <source>
        <dbReference type="PROSITE" id="PS50925"/>
    </source>
</evidence>
<dbReference type="GO" id="GO:0071949">
    <property type="term" value="F:FAD binding"/>
    <property type="evidence" value="ECO:0007669"/>
    <property type="project" value="InterPro"/>
</dbReference>
<dbReference type="SUPFAM" id="SSF54975">
    <property type="entry name" value="Acylphosphatase/BLUF domain-like"/>
    <property type="match status" value="1"/>
</dbReference>
<dbReference type="InterPro" id="IPR007024">
    <property type="entry name" value="BLUF_domain"/>
</dbReference>
<name>A0A5C4MZJ8_9RHOB</name>
<dbReference type="PROSITE" id="PS50925">
    <property type="entry name" value="BLUF"/>
    <property type="match status" value="1"/>
</dbReference>
<dbReference type="RefSeq" id="WP_139076778.1">
    <property type="nucleotide sequence ID" value="NZ_VDFU01000010.1"/>
</dbReference>
<protein>
    <submittedName>
        <fullName evidence="2">BLUF domain-containing protein</fullName>
    </submittedName>
</protein>
<keyword evidence="3" id="KW-1185">Reference proteome</keyword>
<proteinExistence type="predicted"/>
<reference evidence="2 3" key="1">
    <citation type="submission" date="2019-06" db="EMBL/GenBank/DDBJ databases">
        <title>YIM 131921 draft genome.</title>
        <authorList>
            <person name="Jiang L."/>
        </authorList>
    </citation>
    <scope>NUCLEOTIDE SEQUENCE [LARGE SCALE GENOMIC DNA]</scope>
    <source>
        <strain evidence="2 3">YIM 131921</strain>
    </source>
</reference>
<dbReference type="InterPro" id="IPR036046">
    <property type="entry name" value="Acylphosphatase-like_dom_sf"/>
</dbReference>
<dbReference type="Pfam" id="PF04940">
    <property type="entry name" value="BLUF"/>
    <property type="match status" value="1"/>
</dbReference>
<organism evidence="2 3">
    <name type="scientific">Rubellimicrobium rubrum</name>
    <dbReference type="NCBI Taxonomy" id="2585369"/>
    <lineage>
        <taxon>Bacteria</taxon>
        <taxon>Pseudomonadati</taxon>
        <taxon>Pseudomonadota</taxon>
        <taxon>Alphaproteobacteria</taxon>
        <taxon>Rhodobacterales</taxon>
        <taxon>Roseobacteraceae</taxon>
        <taxon>Rubellimicrobium</taxon>
    </lineage>
</organism>
<dbReference type="EMBL" id="VDFU01000010">
    <property type="protein sequence ID" value="TNC49609.1"/>
    <property type="molecule type" value="Genomic_DNA"/>
</dbReference>
<feature type="domain" description="BLUF" evidence="1">
    <location>
        <begin position="3"/>
        <end position="93"/>
    </location>
</feature>
<sequence>MAPTRLIYASTRTDQSAAALDAIFDVSRAYNLRDDITGALIVSDKHYVQLLEGNRSLISQCMMRIAHDSRHTEIELIAVNLVPHRLFARWSLHRIETPTLEARTLEPFLIDGAFQPKLMPQLAIEDLCRVLSSEAD</sequence>
<dbReference type="OrthoDB" id="196105at2"/>
<accession>A0A5C4MZJ8</accession>
<dbReference type="SMART" id="SM01034">
    <property type="entry name" value="BLUF"/>
    <property type="match status" value="1"/>
</dbReference>
<evidence type="ECO:0000313" key="3">
    <source>
        <dbReference type="Proteomes" id="UP000305887"/>
    </source>
</evidence>
<dbReference type="Gene3D" id="3.30.70.100">
    <property type="match status" value="1"/>
</dbReference>